<feature type="region of interest" description="Disordered" evidence="1">
    <location>
        <begin position="555"/>
        <end position="580"/>
    </location>
</feature>
<keyword evidence="2" id="KW-0812">Transmembrane</keyword>
<dbReference type="RefSeq" id="WP_034244209.1">
    <property type="nucleotide sequence ID" value="NZ_BJYK01000001.1"/>
</dbReference>
<dbReference type="Pfam" id="PF11992">
    <property type="entry name" value="TgpA_N"/>
    <property type="match status" value="1"/>
</dbReference>
<sequence length="737" mass="77994">MSQTSRISGARLWLCTAVLVVAVLAAFRSMTTVVQSGPWVGTGVMGLLLLALLLVLLRVVLRSPLAPTAWGILASVLGVAGQYGGLTSTFSIPRPTAETLERLRLLIAQGEQTIVEGRIPVQPTRGLEMLLVVGVLATYLGAELVAVGLGRGGLAGLPLLALWSPAVSYERDVGIPLLLVGGTTYVLLLALTRRRPRRNDLTWRREATTALTAAAAVTVGALALGSMASALPFAGSMELPSSWGEQNTDSPLRLSTDLDMRANLDGRSNRPLLEYTGSARSIGALRTYTLATFDGEEWQRGARSTGLVPANGLLWPDQAETSEEPLIVDVRVLALEGDRLPVPAEPRAVTADGVWLYDATRDEIIGSDTSVRGLDYELTISPRELSADTLQADAAGAPPEGAALYLDVPATQHSADISALAQEIVAGAGTTYDQAIALQSYLRSSQNFAYDTELAAPQTDDAVWDFLTSGRGYCVQFATAMTLMARMVGIPARMAIGFLPGSPDEDRRDTYVVSARQAHAWPELYFADAGWVRFEPTPAQQTGAPPIYADPFAPDPQASANVPTSSAMPTTAPTTGPGGQVAEREGYVGIGDAEVPVAAFAGVTGGVAVLLVGLALVLWHRRRRKRSVPHGPEEWWARLREDLAEHGIRWTDATTPRQAAHLVRSARTRPALTSPGEPVPEAALLADADAALDRLVAAVEADRYSPRPSGAGAEDLAAWVAAVERPLAAVGAAVDEA</sequence>
<dbReference type="Gene3D" id="3.10.620.30">
    <property type="match status" value="1"/>
</dbReference>
<dbReference type="InterPro" id="IPR052901">
    <property type="entry name" value="Bact_TGase-like"/>
</dbReference>
<keyword evidence="2" id="KW-0472">Membrane</keyword>
<feature type="domain" description="Transglutaminase-like" evidence="3">
    <location>
        <begin position="466"/>
        <end position="538"/>
    </location>
</feature>
<feature type="transmembrane region" description="Helical" evidence="2">
    <location>
        <begin position="173"/>
        <end position="191"/>
    </location>
</feature>
<dbReference type="InterPro" id="IPR021878">
    <property type="entry name" value="TgpA_N"/>
</dbReference>
<dbReference type="Pfam" id="PF01841">
    <property type="entry name" value="Transglut_core"/>
    <property type="match status" value="1"/>
</dbReference>
<dbReference type="EMBL" id="BJYK01000001">
    <property type="protein sequence ID" value="GEN79247.1"/>
    <property type="molecule type" value="Genomic_DNA"/>
</dbReference>
<organism evidence="4 5">
    <name type="scientific">Actinotalea fermentans</name>
    <dbReference type="NCBI Taxonomy" id="43671"/>
    <lineage>
        <taxon>Bacteria</taxon>
        <taxon>Bacillati</taxon>
        <taxon>Actinomycetota</taxon>
        <taxon>Actinomycetes</taxon>
        <taxon>Micrococcales</taxon>
        <taxon>Cellulomonadaceae</taxon>
        <taxon>Actinotalea</taxon>
    </lineage>
</organism>
<comment type="caution">
    <text evidence="4">The sequence shown here is derived from an EMBL/GenBank/DDBJ whole genome shotgun (WGS) entry which is preliminary data.</text>
</comment>
<reference evidence="4 5" key="1">
    <citation type="submission" date="2019-07" db="EMBL/GenBank/DDBJ databases">
        <title>Whole genome shotgun sequence of Actinotalea fermentans NBRC 105374.</title>
        <authorList>
            <person name="Hosoyama A."/>
            <person name="Uohara A."/>
            <person name="Ohji S."/>
            <person name="Ichikawa N."/>
        </authorList>
    </citation>
    <scope>NUCLEOTIDE SEQUENCE [LARGE SCALE GENOMIC DNA]</scope>
    <source>
        <strain evidence="4 5">NBRC 105374</strain>
    </source>
</reference>
<feature type="transmembrane region" description="Helical" evidence="2">
    <location>
        <begin position="36"/>
        <end position="57"/>
    </location>
</feature>
<feature type="transmembrane region" description="Helical" evidence="2">
    <location>
        <begin position="597"/>
        <end position="619"/>
    </location>
</feature>
<dbReference type="InterPro" id="IPR002931">
    <property type="entry name" value="Transglutaminase-like"/>
</dbReference>
<keyword evidence="2" id="KW-1133">Transmembrane helix</keyword>
<gene>
    <name evidence="4" type="ORF">AFE02nite_09810</name>
</gene>
<evidence type="ECO:0000313" key="5">
    <source>
        <dbReference type="Proteomes" id="UP000321484"/>
    </source>
</evidence>
<feature type="compositionally biased region" description="Low complexity" evidence="1">
    <location>
        <begin position="563"/>
        <end position="575"/>
    </location>
</feature>
<feature type="transmembrane region" description="Helical" evidence="2">
    <location>
        <begin position="129"/>
        <end position="153"/>
    </location>
</feature>
<accession>A0A511YVN2</accession>
<evidence type="ECO:0000259" key="3">
    <source>
        <dbReference type="SMART" id="SM00460"/>
    </source>
</evidence>
<dbReference type="PANTHER" id="PTHR42736:SF1">
    <property type="entry name" value="PROTEIN-GLUTAMINE GAMMA-GLUTAMYLTRANSFERASE"/>
    <property type="match status" value="1"/>
</dbReference>
<feature type="transmembrane region" description="Helical" evidence="2">
    <location>
        <begin position="12"/>
        <end position="30"/>
    </location>
</feature>
<evidence type="ECO:0000256" key="2">
    <source>
        <dbReference type="SAM" id="Phobius"/>
    </source>
</evidence>
<evidence type="ECO:0000313" key="4">
    <source>
        <dbReference type="EMBL" id="GEN79247.1"/>
    </source>
</evidence>
<dbReference type="AlphaFoldDB" id="A0A511YVN2"/>
<proteinExistence type="predicted"/>
<dbReference type="SUPFAM" id="SSF54001">
    <property type="entry name" value="Cysteine proteinases"/>
    <property type="match status" value="1"/>
</dbReference>
<dbReference type="InterPro" id="IPR038765">
    <property type="entry name" value="Papain-like_cys_pep_sf"/>
</dbReference>
<keyword evidence="5" id="KW-1185">Reference proteome</keyword>
<feature type="transmembrane region" description="Helical" evidence="2">
    <location>
        <begin position="211"/>
        <end position="234"/>
    </location>
</feature>
<dbReference type="SMART" id="SM00460">
    <property type="entry name" value="TGc"/>
    <property type="match status" value="1"/>
</dbReference>
<evidence type="ECO:0000256" key="1">
    <source>
        <dbReference type="SAM" id="MobiDB-lite"/>
    </source>
</evidence>
<dbReference type="Proteomes" id="UP000321484">
    <property type="component" value="Unassembled WGS sequence"/>
</dbReference>
<dbReference type="PANTHER" id="PTHR42736">
    <property type="entry name" value="PROTEIN-GLUTAMINE GAMMA-GLUTAMYLTRANSFERASE"/>
    <property type="match status" value="1"/>
</dbReference>
<name>A0A511YVN2_9CELL</name>
<dbReference type="OrthoDB" id="9804023at2"/>
<protein>
    <submittedName>
        <fullName evidence="4">Transglutaminase</fullName>
    </submittedName>
</protein>